<protein>
    <submittedName>
        <fullName evidence="1">Uncharacterized protein</fullName>
    </submittedName>
</protein>
<organism evidence="1 2">
    <name type="scientific">Phyllobacterium sophorae</name>
    <dbReference type="NCBI Taxonomy" id="1520277"/>
    <lineage>
        <taxon>Bacteria</taxon>
        <taxon>Pseudomonadati</taxon>
        <taxon>Pseudomonadota</taxon>
        <taxon>Alphaproteobacteria</taxon>
        <taxon>Hyphomicrobiales</taxon>
        <taxon>Phyllobacteriaceae</taxon>
        <taxon>Phyllobacterium</taxon>
    </lineage>
</organism>
<gene>
    <name evidence="1" type="ORF">CU103_30940</name>
</gene>
<keyword evidence="2" id="KW-1185">Reference proteome</keyword>
<evidence type="ECO:0000313" key="1">
    <source>
        <dbReference type="EMBL" id="PSH54983.1"/>
    </source>
</evidence>
<dbReference type="AlphaFoldDB" id="A0A2P7ALB1"/>
<dbReference type="EMBL" id="PGGM01000037">
    <property type="protein sequence ID" value="PSH54983.1"/>
    <property type="molecule type" value="Genomic_DNA"/>
</dbReference>
<evidence type="ECO:0000313" key="2">
    <source>
        <dbReference type="Proteomes" id="UP000241764"/>
    </source>
</evidence>
<reference evidence="2" key="1">
    <citation type="submission" date="2017-11" db="EMBL/GenBank/DDBJ databases">
        <authorList>
            <person name="Kuznetsova I."/>
            <person name="Sazanova A."/>
            <person name="Chirak E."/>
            <person name="Safronova V."/>
            <person name="Willems A."/>
        </authorList>
    </citation>
    <scope>NUCLEOTIDE SEQUENCE [LARGE SCALE GENOMIC DNA]</scope>
    <source>
        <strain evidence="2">CCBAU 03422</strain>
    </source>
</reference>
<proteinExistence type="predicted"/>
<dbReference type="Proteomes" id="UP000241764">
    <property type="component" value="Unassembled WGS sequence"/>
</dbReference>
<name>A0A2P7ALB1_9HYPH</name>
<comment type="caution">
    <text evidence="1">The sequence shown here is derived from an EMBL/GenBank/DDBJ whole genome shotgun (WGS) entry which is preliminary data.</text>
</comment>
<sequence>MKVGNGAVGVVAVAKRGMELRAAQKATGRGGLKNCYRIGSMAFGRIRKFVIQILLTIDGRAVDGACGQLSGRRK</sequence>
<accession>A0A2P7ALB1</accession>